<dbReference type="OrthoDB" id="513105at2"/>
<gene>
    <name evidence="1" type="ORF">C7H19_10350</name>
</gene>
<evidence type="ECO:0000313" key="1">
    <source>
        <dbReference type="EMBL" id="PSF37557.1"/>
    </source>
</evidence>
<accession>A0A2T1LYT1</accession>
<reference evidence="1 2" key="1">
    <citation type="submission" date="2018-03" db="EMBL/GenBank/DDBJ databases">
        <title>The ancient ancestry and fast evolution of plastids.</title>
        <authorList>
            <person name="Moore K.R."/>
            <person name="Magnabosco C."/>
            <person name="Momper L."/>
            <person name="Gold D.A."/>
            <person name="Bosak T."/>
            <person name="Fournier G.P."/>
        </authorList>
    </citation>
    <scope>NUCLEOTIDE SEQUENCE [LARGE SCALE GENOMIC DNA]</scope>
    <source>
        <strain evidence="1 2">CCALA 016</strain>
    </source>
</reference>
<dbReference type="EMBL" id="PXOH01000008">
    <property type="protein sequence ID" value="PSF37557.1"/>
    <property type="molecule type" value="Genomic_DNA"/>
</dbReference>
<sequence length="127" mass="14501">MDGTQQQIVNLNRKVDQLHDIVERMSYQITALISAKQLSSTEKQLHRQDLEPLMISDTSNNGSYSLSMMEHKDIIQDDSHKGNMTNGSNDPNWSSDIQIRRLTAQLTAAYNRIAALEEQLLSYRIHS</sequence>
<reference evidence="1 2" key="2">
    <citation type="submission" date="2018-03" db="EMBL/GenBank/DDBJ databases">
        <authorList>
            <person name="Keele B.F."/>
        </authorList>
    </citation>
    <scope>NUCLEOTIDE SEQUENCE [LARGE SCALE GENOMIC DNA]</scope>
    <source>
        <strain evidence="1 2">CCALA 016</strain>
    </source>
</reference>
<keyword evidence="2" id="KW-1185">Reference proteome</keyword>
<organism evidence="1 2">
    <name type="scientific">Aphanothece hegewaldii CCALA 016</name>
    <dbReference type="NCBI Taxonomy" id="2107694"/>
    <lineage>
        <taxon>Bacteria</taxon>
        <taxon>Bacillati</taxon>
        <taxon>Cyanobacteriota</taxon>
        <taxon>Cyanophyceae</taxon>
        <taxon>Oscillatoriophycideae</taxon>
        <taxon>Chroococcales</taxon>
        <taxon>Aphanothecaceae</taxon>
        <taxon>Aphanothece</taxon>
    </lineage>
</organism>
<name>A0A2T1LYT1_9CHRO</name>
<comment type="caution">
    <text evidence="1">The sequence shown here is derived from an EMBL/GenBank/DDBJ whole genome shotgun (WGS) entry which is preliminary data.</text>
</comment>
<dbReference type="Proteomes" id="UP000239001">
    <property type="component" value="Unassembled WGS sequence"/>
</dbReference>
<evidence type="ECO:0000313" key="2">
    <source>
        <dbReference type="Proteomes" id="UP000239001"/>
    </source>
</evidence>
<dbReference type="RefSeq" id="WP_106456798.1">
    <property type="nucleotide sequence ID" value="NZ_PXOH01000008.1"/>
</dbReference>
<dbReference type="AlphaFoldDB" id="A0A2T1LYT1"/>
<protein>
    <submittedName>
        <fullName evidence="1">Uncharacterized protein</fullName>
    </submittedName>
</protein>
<proteinExistence type="predicted"/>